<accession>A0A2G8LAB7</accession>
<keyword evidence="9" id="KW-1185">Reference proteome</keyword>
<dbReference type="PANTHER" id="PTHR47221:SF6">
    <property type="entry name" value="FIBRINOGEN ALPHA CHAIN"/>
    <property type="match status" value="1"/>
</dbReference>
<keyword evidence="6" id="KW-0325">Glycoprotein</keyword>
<keyword evidence="5" id="KW-1015">Disulfide bond</keyword>
<dbReference type="PANTHER" id="PTHR47221">
    <property type="entry name" value="FIBRINOGEN ALPHA CHAIN"/>
    <property type="match status" value="1"/>
</dbReference>
<dbReference type="Proteomes" id="UP000230750">
    <property type="component" value="Unassembled WGS sequence"/>
</dbReference>
<gene>
    <name evidence="8" type="ORF">BSL78_05975</name>
</gene>
<feature type="non-terminal residue" evidence="8">
    <location>
        <position position="1"/>
    </location>
</feature>
<comment type="caution">
    <text evidence="8">The sequence shown here is derived from an EMBL/GenBank/DDBJ whole genome shotgun (WGS) entry which is preliminary data.</text>
</comment>
<name>A0A2G8LAB7_STIJA</name>
<dbReference type="PROSITE" id="PS51406">
    <property type="entry name" value="FIBRINOGEN_C_2"/>
    <property type="match status" value="1"/>
</dbReference>
<evidence type="ECO:0000256" key="4">
    <source>
        <dbReference type="ARBA" id="ARBA00023054"/>
    </source>
</evidence>
<dbReference type="AlphaFoldDB" id="A0A2G8LAB7"/>
<keyword evidence="2" id="KW-0964">Secreted</keyword>
<dbReference type="STRING" id="307972.A0A2G8LAB7"/>
<comment type="subcellular location">
    <subcellularLocation>
        <location evidence="1">Secreted</location>
    </subcellularLocation>
</comment>
<dbReference type="InterPro" id="IPR014716">
    <property type="entry name" value="Fibrinogen_a/b/g_C_1"/>
</dbReference>
<evidence type="ECO:0000256" key="3">
    <source>
        <dbReference type="ARBA" id="ARBA00022729"/>
    </source>
</evidence>
<dbReference type="InterPro" id="IPR036056">
    <property type="entry name" value="Fibrinogen-like_C"/>
</dbReference>
<keyword evidence="3" id="KW-0732">Signal</keyword>
<organism evidence="8 9">
    <name type="scientific">Stichopus japonicus</name>
    <name type="common">Sea cucumber</name>
    <dbReference type="NCBI Taxonomy" id="307972"/>
    <lineage>
        <taxon>Eukaryota</taxon>
        <taxon>Metazoa</taxon>
        <taxon>Echinodermata</taxon>
        <taxon>Eleutherozoa</taxon>
        <taxon>Echinozoa</taxon>
        <taxon>Holothuroidea</taxon>
        <taxon>Aspidochirotacea</taxon>
        <taxon>Aspidochirotida</taxon>
        <taxon>Stichopodidae</taxon>
        <taxon>Apostichopus</taxon>
    </lineage>
</organism>
<sequence length="88" mass="10096">VIQRRVDGSIGFNRTWDEYKSGIGFLGSEFLIGNEKLAHLINQKRYQLRIELENYAGQSYSLTYDNFRIADEWGNYSITSLGVVEGIT</sequence>
<reference evidence="8 9" key="1">
    <citation type="journal article" date="2017" name="PLoS Biol.">
        <title>The sea cucumber genome provides insights into morphological evolution and visceral regeneration.</title>
        <authorList>
            <person name="Zhang X."/>
            <person name="Sun L."/>
            <person name="Yuan J."/>
            <person name="Sun Y."/>
            <person name="Gao Y."/>
            <person name="Zhang L."/>
            <person name="Li S."/>
            <person name="Dai H."/>
            <person name="Hamel J.F."/>
            <person name="Liu C."/>
            <person name="Yu Y."/>
            <person name="Liu S."/>
            <person name="Lin W."/>
            <person name="Guo K."/>
            <person name="Jin S."/>
            <person name="Xu P."/>
            <person name="Storey K.B."/>
            <person name="Huan P."/>
            <person name="Zhang T."/>
            <person name="Zhou Y."/>
            <person name="Zhang J."/>
            <person name="Lin C."/>
            <person name="Li X."/>
            <person name="Xing L."/>
            <person name="Huo D."/>
            <person name="Sun M."/>
            <person name="Wang L."/>
            <person name="Mercier A."/>
            <person name="Li F."/>
            <person name="Yang H."/>
            <person name="Xiang J."/>
        </authorList>
    </citation>
    <scope>NUCLEOTIDE SEQUENCE [LARGE SCALE GENOMIC DNA]</scope>
    <source>
        <strain evidence="8">Shaxun</strain>
        <tissue evidence="8">Muscle</tissue>
    </source>
</reference>
<feature type="non-terminal residue" evidence="8">
    <location>
        <position position="88"/>
    </location>
</feature>
<dbReference type="InterPro" id="IPR037579">
    <property type="entry name" value="FIB_ANG-like"/>
</dbReference>
<dbReference type="GO" id="GO:0005201">
    <property type="term" value="F:extracellular matrix structural constituent"/>
    <property type="evidence" value="ECO:0007669"/>
    <property type="project" value="TreeGrafter"/>
</dbReference>
<dbReference type="Pfam" id="PF00147">
    <property type="entry name" value="Fibrinogen_C"/>
    <property type="match status" value="1"/>
</dbReference>
<keyword evidence="4" id="KW-0175">Coiled coil</keyword>
<evidence type="ECO:0000256" key="6">
    <source>
        <dbReference type="ARBA" id="ARBA00023180"/>
    </source>
</evidence>
<dbReference type="GO" id="GO:0030674">
    <property type="term" value="F:protein-macromolecule adaptor activity"/>
    <property type="evidence" value="ECO:0007669"/>
    <property type="project" value="TreeGrafter"/>
</dbReference>
<evidence type="ECO:0000259" key="7">
    <source>
        <dbReference type="PROSITE" id="PS51406"/>
    </source>
</evidence>
<dbReference type="EMBL" id="MRZV01000152">
    <property type="protein sequence ID" value="PIK57155.1"/>
    <property type="molecule type" value="Genomic_DNA"/>
</dbReference>
<protein>
    <submittedName>
        <fullName evidence="8">Tenascin</fullName>
    </submittedName>
</protein>
<evidence type="ECO:0000313" key="9">
    <source>
        <dbReference type="Proteomes" id="UP000230750"/>
    </source>
</evidence>
<proteinExistence type="predicted"/>
<evidence type="ECO:0000313" key="8">
    <source>
        <dbReference type="EMBL" id="PIK57155.1"/>
    </source>
</evidence>
<evidence type="ECO:0000256" key="1">
    <source>
        <dbReference type="ARBA" id="ARBA00004613"/>
    </source>
</evidence>
<dbReference type="Gene3D" id="3.90.215.10">
    <property type="entry name" value="Gamma Fibrinogen, chain A, domain 1"/>
    <property type="match status" value="1"/>
</dbReference>
<evidence type="ECO:0000256" key="5">
    <source>
        <dbReference type="ARBA" id="ARBA00023157"/>
    </source>
</evidence>
<evidence type="ECO:0000256" key="2">
    <source>
        <dbReference type="ARBA" id="ARBA00022525"/>
    </source>
</evidence>
<dbReference type="GO" id="GO:0005577">
    <property type="term" value="C:fibrinogen complex"/>
    <property type="evidence" value="ECO:0007669"/>
    <property type="project" value="TreeGrafter"/>
</dbReference>
<dbReference type="GO" id="GO:0034116">
    <property type="term" value="P:positive regulation of heterotypic cell-cell adhesion"/>
    <property type="evidence" value="ECO:0007669"/>
    <property type="project" value="TreeGrafter"/>
</dbReference>
<dbReference type="InterPro" id="IPR002181">
    <property type="entry name" value="Fibrinogen_a/b/g_C_dom"/>
</dbReference>
<dbReference type="OrthoDB" id="7871457at2759"/>
<feature type="domain" description="Fibrinogen C-terminal" evidence="7">
    <location>
        <begin position="1"/>
        <end position="88"/>
    </location>
</feature>
<dbReference type="SUPFAM" id="SSF56496">
    <property type="entry name" value="Fibrinogen C-terminal domain-like"/>
    <property type="match status" value="1"/>
</dbReference>